<evidence type="ECO:0000256" key="1">
    <source>
        <dbReference type="SAM" id="Phobius"/>
    </source>
</evidence>
<reference evidence="3" key="1">
    <citation type="submission" date="2017-09" db="EMBL/GenBank/DDBJ databases">
        <title>Depth-based differentiation of microbial function through sediment-hosted aquifers and enrichment of novel symbionts in the deep terrestrial subsurface.</title>
        <authorList>
            <person name="Probst A.J."/>
            <person name="Ladd B."/>
            <person name="Jarett J.K."/>
            <person name="Geller-Mcgrath D.E."/>
            <person name="Sieber C.M.K."/>
            <person name="Emerson J.B."/>
            <person name="Anantharaman K."/>
            <person name="Thomas B.C."/>
            <person name="Malmstrom R."/>
            <person name="Stieglmeier M."/>
            <person name="Klingl A."/>
            <person name="Woyke T."/>
            <person name="Ryan C.M."/>
            <person name="Banfield J.F."/>
        </authorList>
    </citation>
    <scope>NUCLEOTIDE SEQUENCE [LARGE SCALE GENOMIC DNA]</scope>
</reference>
<comment type="caution">
    <text evidence="2">The sequence shown here is derived from an EMBL/GenBank/DDBJ whole genome shotgun (WGS) entry which is preliminary data.</text>
</comment>
<protein>
    <submittedName>
        <fullName evidence="2">Uncharacterized protein</fullName>
    </submittedName>
</protein>
<accession>A0A2M7MF19</accession>
<dbReference type="Proteomes" id="UP000230064">
    <property type="component" value="Unassembled WGS sequence"/>
</dbReference>
<proteinExistence type="predicted"/>
<gene>
    <name evidence="2" type="ORF">COZ30_01875</name>
</gene>
<name>A0A2M7MF19_9BACT</name>
<keyword evidence="1" id="KW-0472">Membrane</keyword>
<dbReference type="EMBL" id="PFJR01000045">
    <property type="protein sequence ID" value="PIX88094.1"/>
    <property type="molecule type" value="Genomic_DNA"/>
</dbReference>
<organism evidence="2 3">
    <name type="scientific">Candidatus Nealsonbacteria bacterium CG_4_10_14_3_um_filter_36_16</name>
    <dbReference type="NCBI Taxonomy" id="1974685"/>
    <lineage>
        <taxon>Bacteria</taxon>
        <taxon>Candidatus Nealsoniibacteriota</taxon>
    </lineage>
</organism>
<keyword evidence="1" id="KW-0812">Transmembrane</keyword>
<feature type="transmembrane region" description="Helical" evidence="1">
    <location>
        <begin position="20"/>
        <end position="41"/>
    </location>
</feature>
<evidence type="ECO:0000313" key="2">
    <source>
        <dbReference type="EMBL" id="PIX88094.1"/>
    </source>
</evidence>
<dbReference type="AlphaFoldDB" id="A0A2M7MF19"/>
<keyword evidence="1" id="KW-1133">Transmembrane helix</keyword>
<evidence type="ECO:0000313" key="3">
    <source>
        <dbReference type="Proteomes" id="UP000230064"/>
    </source>
</evidence>
<sequence>MKIMSNQTQSKLNKGISTPVGIIIIVLVALLAGGILAWHYFGAPKEEVKAPEEIEEPYIKVISPNGGEKWVIGEKNLIKLSDRPVKCVEGENDCEVYNIELINKKGGYDYVRIIRCGHFIPTTAISTIKSEIEWNTLTVLDCCGAGCQSQEIQPGEYKVRIASRYYPLEIIDQSTNYFIISQ</sequence>